<reference evidence="3 4" key="1">
    <citation type="submission" date="2019-03" db="EMBL/GenBank/DDBJ databases">
        <title>Genomic Encyclopedia of Type Strains, Phase IV (KMG-IV): sequencing the most valuable type-strain genomes for metagenomic binning, comparative biology and taxonomic classification.</title>
        <authorList>
            <person name="Goeker M."/>
        </authorList>
    </citation>
    <scope>NUCLEOTIDE SEQUENCE [LARGE SCALE GENOMIC DNA]</scope>
    <source>
        <strain evidence="3 4">DSM 1709</strain>
    </source>
</reference>
<dbReference type="Gene3D" id="3.40.1080.10">
    <property type="entry name" value="Glutaconate Coenzyme A-transferase"/>
    <property type="match status" value="1"/>
</dbReference>
<dbReference type="PANTHER" id="PTHR13707">
    <property type="entry name" value="KETOACID-COENZYME A TRANSFERASE"/>
    <property type="match status" value="1"/>
</dbReference>
<evidence type="ECO:0000256" key="2">
    <source>
        <dbReference type="ARBA" id="ARBA00022679"/>
    </source>
</evidence>
<dbReference type="GeneID" id="99682780"/>
<name>A0A4V2SGB0_RUBGE</name>
<dbReference type="Pfam" id="PF01144">
    <property type="entry name" value="CoA_trans"/>
    <property type="match status" value="1"/>
</dbReference>
<dbReference type="EMBL" id="SLXD01000013">
    <property type="protein sequence ID" value="TCP00538.1"/>
    <property type="molecule type" value="Genomic_DNA"/>
</dbReference>
<evidence type="ECO:0000313" key="4">
    <source>
        <dbReference type="Proteomes" id="UP000295106"/>
    </source>
</evidence>
<proteinExistence type="inferred from homology"/>
<dbReference type="PROSITE" id="PS01273">
    <property type="entry name" value="COA_TRANSF_1"/>
    <property type="match status" value="1"/>
</dbReference>
<dbReference type="SUPFAM" id="SSF100950">
    <property type="entry name" value="NagB/RpiA/CoA transferase-like"/>
    <property type="match status" value="1"/>
</dbReference>
<dbReference type="AlphaFoldDB" id="A0A4V2SGB0"/>
<dbReference type="GO" id="GO:0008410">
    <property type="term" value="F:CoA-transferase activity"/>
    <property type="evidence" value="ECO:0007669"/>
    <property type="project" value="InterPro"/>
</dbReference>
<accession>A0A4V2SGB0</accession>
<dbReference type="InterPro" id="IPR012792">
    <property type="entry name" value="3-oxoacid_CoA-transf_A"/>
</dbReference>
<comment type="caution">
    <text evidence="3">The sequence shown here is derived from an EMBL/GenBank/DDBJ whole genome shotgun (WGS) entry which is preliminary data.</text>
</comment>
<organism evidence="3 4">
    <name type="scientific">Rubrivivax gelatinosus</name>
    <name type="common">Rhodocyclus gelatinosus</name>
    <name type="synonym">Rhodopseudomonas gelatinosa</name>
    <dbReference type="NCBI Taxonomy" id="28068"/>
    <lineage>
        <taxon>Bacteria</taxon>
        <taxon>Pseudomonadati</taxon>
        <taxon>Pseudomonadota</taxon>
        <taxon>Betaproteobacteria</taxon>
        <taxon>Burkholderiales</taxon>
        <taxon>Sphaerotilaceae</taxon>
        <taxon>Rubrivivax</taxon>
    </lineage>
</organism>
<protein>
    <submittedName>
        <fullName evidence="3">Butyryl-CoA:acetoacetate CoA-transferase alpha subunit</fullName>
    </submittedName>
</protein>
<dbReference type="RefSeq" id="WP_132648987.1">
    <property type="nucleotide sequence ID" value="NZ_CP181386.1"/>
</dbReference>
<dbReference type="OrthoDB" id="9777193at2"/>
<dbReference type="InterPro" id="IPR037171">
    <property type="entry name" value="NagB/RpiA_transferase-like"/>
</dbReference>
<dbReference type="SMART" id="SM00882">
    <property type="entry name" value="CoA_trans"/>
    <property type="match status" value="1"/>
</dbReference>
<dbReference type="InterPro" id="IPR004165">
    <property type="entry name" value="CoA_trans_fam_I"/>
</dbReference>
<evidence type="ECO:0000256" key="1">
    <source>
        <dbReference type="ARBA" id="ARBA00005612"/>
    </source>
</evidence>
<dbReference type="PANTHER" id="PTHR13707:SF60">
    <property type="entry name" value="ACETATE COA-TRANSFERASE SUBUNIT ALPHA"/>
    <property type="match status" value="1"/>
</dbReference>
<comment type="similarity">
    <text evidence="1">Belongs to the 3-oxoacid CoA-transferase subunit A family.</text>
</comment>
<sequence>MISKPLITAADAAALVEDGMTVMIGGFMAVGTPEAIVDALVASGRRELTIIANDTGFVDRGVGKLVANRQVRKVIASHIGTNPETGRQMSDGVLEVELVPQGTLIERIRAHGAGLGGVLTPTGLGTVVESGKARVRVGDADFLVETPLRADIAFIRSSRSDKAGNSAFYKTTKNFNPTMATAADIVVCEAQEIVDIGYGHGDDFQLPGIFVDYLVAAVTGERR</sequence>
<keyword evidence="2 3" id="KW-0808">Transferase</keyword>
<dbReference type="NCBIfam" id="TIGR02429">
    <property type="entry name" value="pcaI_scoA_fam"/>
    <property type="match status" value="1"/>
</dbReference>
<gene>
    <name evidence="3" type="ORF">EV684_113169</name>
</gene>
<dbReference type="InterPro" id="IPR004163">
    <property type="entry name" value="CoA_transf_BS"/>
</dbReference>
<evidence type="ECO:0000313" key="3">
    <source>
        <dbReference type="EMBL" id="TCP00538.1"/>
    </source>
</evidence>
<dbReference type="Proteomes" id="UP000295106">
    <property type="component" value="Unassembled WGS sequence"/>
</dbReference>